<evidence type="ECO:0000313" key="3">
    <source>
        <dbReference type="Proteomes" id="UP000562027"/>
    </source>
</evidence>
<name>A0A840LAP6_9BURK</name>
<accession>A0A840LAP6</accession>
<protein>
    <recommendedName>
        <fullName evidence="4">DUF2277 domain-containing protein</fullName>
    </recommendedName>
</protein>
<proteinExistence type="predicted"/>
<gene>
    <name evidence="2" type="ORF">HNP55_003763</name>
</gene>
<dbReference type="EMBL" id="JACHLP010000008">
    <property type="protein sequence ID" value="MBB4845216.1"/>
    <property type="molecule type" value="Genomic_DNA"/>
</dbReference>
<comment type="caution">
    <text evidence="2">The sequence shown here is derived from an EMBL/GenBank/DDBJ whole genome shotgun (WGS) entry which is preliminary data.</text>
</comment>
<dbReference type="Pfam" id="PF10041">
    <property type="entry name" value="DUF2277"/>
    <property type="match status" value="1"/>
</dbReference>
<evidence type="ECO:0000256" key="1">
    <source>
        <dbReference type="SAM" id="MobiDB-lite"/>
    </source>
</evidence>
<organism evidence="2 3">
    <name type="scientific">Roseateles oligotrophus</name>
    <dbReference type="NCBI Taxonomy" id="1769250"/>
    <lineage>
        <taxon>Bacteria</taxon>
        <taxon>Pseudomonadati</taxon>
        <taxon>Pseudomonadota</taxon>
        <taxon>Betaproteobacteria</taxon>
        <taxon>Burkholderiales</taxon>
        <taxon>Sphaerotilaceae</taxon>
        <taxon>Roseateles</taxon>
    </lineage>
</organism>
<evidence type="ECO:0000313" key="2">
    <source>
        <dbReference type="EMBL" id="MBB4845216.1"/>
    </source>
</evidence>
<dbReference type="Proteomes" id="UP000562027">
    <property type="component" value="Unassembled WGS sequence"/>
</dbReference>
<feature type="region of interest" description="Disordered" evidence="1">
    <location>
        <begin position="65"/>
        <end position="96"/>
    </location>
</feature>
<sequence length="96" mass="10666">MCRNIKTLFNFAPPATELEIRDASLQYVRKLSGFAVPSKANEAAFEQAVAEVAASTRRLMQALRTQAPPRDREAEAAKAKARSQLRFGTLTQQETQ</sequence>
<dbReference type="InterPro" id="IPR018735">
    <property type="entry name" value="DUF2277"/>
</dbReference>
<keyword evidence="3" id="KW-1185">Reference proteome</keyword>
<evidence type="ECO:0008006" key="4">
    <source>
        <dbReference type="Google" id="ProtNLM"/>
    </source>
</evidence>
<reference evidence="2 3" key="1">
    <citation type="submission" date="2020-08" db="EMBL/GenBank/DDBJ databases">
        <title>Functional genomics of gut bacteria from endangered species of beetles.</title>
        <authorList>
            <person name="Carlos-Shanley C."/>
        </authorList>
    </citation>
    <scope>NUCLEOTIDE SEQUENCE [LARGE SCALE GENOMIC DNA]</scope>
    <source>
        <strain evidence="2 3">S00239</strain>
    </source>
</reference>
<feature type="compositionally biased region" description="Basic and acidic residues" evidence="1">
    <location>
        <begin position="69"/>
        <end position="78"/>
    </location>
</feature>
<dbReference type="AlphaFoldDB" id="A0A840LAP6"/>
<dbReference type="RefSeq" id="WP_184302874.1">
    <property type="nucleotide sequence ID" value="NZ_JACHLP010000008.1"/>
</dbReference>